<reference evidence="7 8" key="1">
    <citation type="submission" date="2020-04" db="EMBL/GenBank/DDBJ databases">
        <title>Luteolibacter sp. G-1-1-1 isolated from soil.</title>
        <authorList>
            <person name="Dahal R.H."/>
        </authorList>
    </citation>
    <scope>NUCLEOTIDE SEQUENCE [LARGE SCALE GENOMIC DNA]</scope>
    <source>
        <strain evidence="7 8">G-1-1-1</strain>
    </source>
</reference>
<evidence type="ECO:0000256" key="5">
    <source>
        <dbReference type="ARBA" id="ARBA00033067"/>
    </source>
</evidence>
<evidence type="ECO:0000256" key="4">
    <source>
        <dbReference type="ARBA" id="ARBA00031367"/>
    </source>
</evidence>
<evidence type="ECO:0000313" key="8">
    <source>
        <dbReference type="Proteomes" id="UP000501812"/>
    </source>
</evidence>
<dbReference type="Pfam" id="PF01370">
    <property type="entry name" value="Epimerase"/>
    <property type="match status" value="1"/>
</dbReference>
<evidence type="ECO:0000256" key="3">
    <source>
        <dbReference type="ARBA" id="ARBA00018569"/>
    </source>
</evidence>
<dbReference type="KEGG" id="luo:HHL09_21670"/>
<name>A0A858RMQ2_9BACT</name>
<dbReference type="Gene3D" id="3.40.50.720">
    <property type="entry name" value="NAD(P)-binding Rossmann-like Domain"/>
    <property type="match status" value="1"/>
</dbReference>
<evidence type="ECO:0000256" key="1">
    <source>
        <dbReference type="ARBA" id="ARBA00004947"/>
    </source>
</evidence>
<protein>
    <recommendedName>
        <fullName evidence="3">UDP-glucose 4-epimerase</fullName>
    </recommendedName>
    <alternativeName>
        <fullName evidence="5">Galactowaldenase</fullName>
    </alternativeName>
    <alternativeName>
        <fullName evidence="4">UDP-galactose 4-epimerase</fullName>
    </alternativeName>
</protein>
<dbReference type="SUPFAM" id="SSF51735">
    <property type="entry name" value="NAD(P)-binding Rossmann-fold domains"/>
    <property type="match status" value="1"/>
</dbReference>
<sequence length="297" mass="32830">MLPEKSKVLVTGASGFIGSHVVRHLADIGYMVTALDLRPPPQEHPAGVIKLSCDLRSDSLPEGDFAFVIHLAALGGVRPSMERPLDYLETNLRATMRLLEHCRPRGLQRFIFASSSSVYGPTAGLPSKESDELHPCSPYALTKLQGEEWGRLFSEKHGIDFFALRLFAVWGEGQRPDLALESFRRKILAGETITIHGDGEQRRDLTHVSDVARTMEAALTWTGNGFEVFNIGTGRNHSVNEMLRAAEEQTGMRAKVEYGSEHPADVPVTLADVRKTRELLGWEAKVFFPALPSTLCP</sequence>
<accession>A0A858RMQ2</accession>
<dbReference type="AlphaFoldDB" id="A0A858RMQ2"/>
<keyword evidence="8" id="KW-1185">Reference proteome</keyword>
<dbReference type="InterPro" id="IPR036291">
    <property type="entry name" value="NAD(P)-bd_dom_sf"/>
</dbReference>
<evidence type="ECO:0000313" key="7">
    <source>
        <dbReference type="EMBL" id="QJE98277.1"/>
    </source>
</evidence>
<dbReference type="Proteomes" id="UP000501812">
    <property type="component" value="Chromosome"/>
</dbReference>
<dbReference type="RefSeq" id="WP_169456736.1">
    <property type="nucleotide sequence ID" value="NZ_CP051774.1"/>
</dbReference>
<organism evidence="7 8">
    <name type="scientific">Luteolibacter luteus</name>
    <dbReference type="NCBI Taxonomy" id="2728835"/>
    <lineage>
        <taxon>Bacteria</taxon>
        <taxon>Pseudomonadati</taxon>
        <taxon>Verrucomicrobiota</taxon>
        <taxon>Verrucomicrobiia</taxon>
        <taxon>Verrucomicrobiales</taxon>
        <taxon>Verrucomicrobiaceae</taxon>
        <taxon>Luteolibacter</taxon>
    </lineage>
</organism>
<comment type="pathway">
    <text evidence="1">Carbohydrate metabolism; galactose metabolism.</text>
</comment>
<comment type="similarity">
    <text evidence="2">Belongs to the NAD(P)-dependent epimerase/dehydratase family.</text>
</comment>
<evidence type="ECO:0000256" key="2">
    <source>
        <dbReference type="ARBA" id="ARBA00007637"/>
    </source>
</evidence>
<evidence type="ECO:0000259" key="6">
    <source>
        <dbReference type="Pfam" id="PF01370"/>
    </source>
</evidence>
<dbReference type="InterPro" id="IPR001509">
    <property type="entry name" value="Epimerase_deHydtase"/>
</dbReference>
<gene>
    <name evidence="7" type="ORF">HHL09_21670</name>
</gene>
<dbReference type="PANTHER" id="PTHR43725:SF53">
    <property type="entry name" value="UDP-ARABINOSE 4-EPIMERASE 1"/>
    <property type="match status" value="1"/>
</dbReference>
<dbReference type="PANTHER" id="PTHR43725">
    <property type="entry name" value="UDP-GLUCOSE 4-EPIMERASE"/>
    <property type="match status" value="1"/>
</dbReference>
<dbReference type="EMBL" id="CP051774">
    <property type="protein sequence ID" value="QJE98277.1"/>
    <property type="molecule type" value="Genomic_DNA"/>
</dbReference>
<dbReference type="PRINTS" id="PR01713">
    <property type="entry name" value="NUCEPIMERASE"/>
</dbReference>
<feature type="domain" description="NAD-dependent epimerase/dehydratase" evidence="6">
    <location>
        <begin position="8"/>
        <end position="232"/>
    </location>
</feature>
<proteinExistence type="inferred from homology"/>